<evidence type="ECO:0000313" key="3">
    <source>
        <dbReference type="EMBL" id="SYX83589.1"/>
    </source>
</evidence>
<dbReference type="RefSeq" id="WP_332018251.1">
    <property type="nucleotide sequence ID" value="NZ_LS992241.1"/>
</dbReference>
<proteinExistence type="predicted"/>
<dbReference type="Proteomes" id="UP000304148">
    <property type="component" value="Chromosome"/>
</dbReference>
<dbReference type="InterPro" id="IPR011576">
    <property type="entry name" value="Pyridox_Oxase_N"/>
</dbReference>
<dbReference type="InterPro" id="IPR014419">
    <property type="entry name" value="HutZ"/>
</dbReference>
<dbReference type="GO" id="GO:0005829">
    <property type="term" value="C:cytosol"/>
    <property type="evidence" value="ECO:0007669"/>
    <property type="project" value="TreeGrafter"/>
</dbReference>
<dbReference type="InterPro" id="IPR012349">
    <property type="entry name" value="Split_barrel_FMN-bd"/>
</dbReference>
<evidence type="ECO:0000256" key="1">
    <source>
        <dbReference type="ARBA" id="ARBA00023002"/>
    </source>
</evidence>
<accession>A0A383RBC4</accession>
<feature type="domain" description="Pyridoxamine 5'-phosphate oxidase N-terminal" evidence="2">
    <location>
        <begin position="11"/>
        <end position="141"/>
    </location>
</feature>
<reference evidence="4" key="1">
    <citation type="submission" date="2018-08" db="EMBL/GenBank/DDBJ databases">
        <authorList>
            <person name="Chevrot R."/>
        </authorList>
    </citation>
    <scope>NUCLEOTIDE SEQUENCE [LARGE SCALE GENOMIC DNA]</scope>
</reference>
<organism evidence="3 4">
    <name type="scientific">Paenibacillus alvei</name>
    <name type="common">Bacillus alvei</name>
    <dbReference type="NCBI Taxonomy" id="44250"/>
    <lineage>
        <taxon>Bacteria</taxon>
        <taxon>Bacillati</taxon>
        <taxon>Bacillota</taxon>
        <taxon>Bacilli</taxon>
        <taxon>Bacillales</taxon>
        <taxon>Paenibacillaceae</taxon>
        <taxon>Paenibacillus</taxon>
    </lineage>
</organism>
<sequence length="174" mass="19859">MGMKQQDNDKMKQKYMSFIDSVQSVVLSTIAEDGSPFGSYAPYVRMDGKLYIYLSKIAQHYRYLEQNPSVDVLMIEDESKTGNMFARQRARFACHAVKLDNEADEDIFAQFEASFGSSLIQTFRGLDFSLFELTPTEGRYVAGFGQAYDIDLEALRFDHVTRDGHQPSERICTT</sequence>
<protein>
    <submittedName>
        <fullName evidence="3">Putative heme iron utilization protein</fullName>
    </submittedName>
</protein>
<dbReference type="GO" id="GO:0016627">
    <property type="term" value="F:oxidoreductase activity, acting on the CH-CH group of donors"/>
    <property type="evidence" value="ECO:0007669"/>
    <property type="project" value="TreeGrafter"/>
</dbReference>
<evidence type="ECO:0000259" key="2">
    <source>
        <dbReference type="Pfam" id="PF01243"/>
    </source>
</evidence>
<dbReference type="AlphaFoldDB" id="A0A383RBC4"/>
<keyword evidence="1" id="KW-0560">Oxidoreductase</keyword>
<dbReference type="PIRSF" id="PIRSF004633">
    <property type="entry name" value="UCP_PLP_oxd"/>
    <property type="match status" value="1"/>
</dbReference>
<gene>
    <name evidence="3" type="ORF">PBLR_12011</name>
</gene>
<dbReference type="PANTHER" id="PTHR35176">
    <property type="entry name" value="HEME OXYGENASE HI_0854-RELATED"/>
    <property type="match status" value="1"/>
</dbReference>
<dbReference type="Pfam" id="PF01243">
    <property type="entry name" value="PNPOx_N"/>
    <property type="match status" value="1"/>
</dbReference>
<dbReference type="Gene3D" id="2.30.110.10">
    <property type="entry name" value="Electron Transport, Fmn-binding Protein, Chain A"/>
    <property type="match status" value="1"/>
</dbReference>
<dbReference type="InterPro" id="IPR052019">
    <property type="entry name" value="F420H2_bilvrd_red/Heme_oxyg"/>
</dbReference>
<name>A0A383RBC4_PAEAL</name>
<evidence type="ECO:0000313" key="4">
    <source>
        <dbReference type="Proteomes" id="UP000304148"/>
    </source>
</evidence>
<dbReference type="SUPFAM" id="SSF50475">
    <property type="entry name" value="FMN-binding split barrel"/>
    <property type="match status" value="1"/>
</dbReference>
<dbReference type="EMBL" id="LS992241">
    <property type="protein sequence ID" value="SYX83589.1"/>
    <property type="molecule type" value="Genomic_DNA"/>
</dbReference>
<dbReference type="GO" id="GO:0070967">
    <property type="term" value="F:coenzyme F420 binding"/>
    <property type="evidence" value="ECO:0007669"/>
    <property type="project" value="TreeGrafter"/>
</dbReference>
<dbReference type="PANTHER" id="PTHR35176:SF6">
    <property type="entry name" value="HEME OXYGENASE HI_0854-RELATED"/>
    <property type="match status" value="1"/>
</dbReference>